<sequence length="202" mass="22261">MVAEKLSMAYVLAVYQFERSNQPRTTKAFERQRSIRLTMHKPPPFSIIQRLVILRCSICQLVEMLLNWNSVLHLAAAAVIGRAYHISRKEGQNRSGSHRGSAPASFALAGDNESVSATIAAAIPSTKILVQESNLLKPSFQMPGLLLGILILLIMKDHGPLSCNPSWKVALAAGNKLGLEISLESLRLFLQLVPNRKRKLVA</sequence>
<organism evidence="1 2">
    <name type="scientific">Zingiber officinale</name>
    <name type="common">Ginger</name>
    <name type="synonym">Amomum zingiber</name>
    <dbReference type="NCBI Taxonomy" id="94328"/>
    <lineage>
        <taxon>Eukaryota</taxon>
        <taxon>Viridiplantae</taxon>
        <taxon>Streptophyta</taxon>
        <taxon>Embryophyta</taxon>
        <taxon>Tracheophyta</taxon>
        <taxon>Spermatophyta</taxon>
        <taxon>Magnoliopsida</taxon>
        <taxon>Liliopsida</taxon>
        <taxon>Zingiberales</taxon>
        <taxon>Zingiberaceae</taxon>
        <taxon>Zingiber</taxon>
    </lineage>
</organism>
<comment type="caution">
    <text evidence="1">The sequence shown here is derived from an EMBL/GenBank/DDBJ whole genome shotgun (WGS) entry which is preliminary data.</text>
</comment>
<name>A0A8J5GYI2_ZINOF</name>
<reference evidence="1 2" key="1">
    <citation type="submission" date="2020-08" db="EMBL/GenBank/DDBJ databases">
        <title>Plant Genome Project.</title>
        <authorList>
            <person name="Zhang R.-G."/>
        </authorList>
    </citation>
    <scope>NUCLEOTIDE SEQUENCE [LARGE SCALE GENOMIC DNA]</scope>
    <source>
        <tissue evidence="1">Rhizome</tissue>
    </source>
</reference>
<accession>A0A8J5GYI2</accession>
<evidence type="ECO:0000313" key="2">
    <source>
        <dbReference type="Proteomes" id="UP000734854"/>
    </source>
</evidence>
<dbReference type="AlphaFoldDB" id="A0A8J5GYI2"/>
<dbReference type="Proteomes" id="UP000734854">
    <property type="component" value="Unassembled WGS sequence"/>
</dbReference>
<keyword evidence="2" id="KW-1185">Reference proteome</keyword>
<dbReference type="EMBL" id="JACMSC010000007">
    <property type="protein sequence ID" value="KAG6514258.1"/>
    <property type="molecule type" value="Genomic_DNA"/>
</dbReference>
<gene>
    <name evidence="1" type="ORF">ZIOFF_024605</name>
</gene>
<evidence type="ECO:0000313" key="1">
    <source>
        <dbReference type="EMBL" id="KAG6514258.1"/>
    </source>
</evidence>
<proteinExistence type="predicted"/>
<protein>
    <submittedName>
        <fullName evidence="1">Uncharacterized protein</fullName>
    </submittedName>
</protein>